<evidence type="ECO:0000313" key="2">
    <source>
        <dbReference type="Proteomes" id="UP000199438"/>
    </source>
</evidence>
<keyword evidence="2" id="KW-1185">Reference proteome</keyword>
<proteinExistence type="predicted"/>
<dbReference type="Proteomes" id="UP000199438">
    <property type="component" value="Unassembled WGS sequence"/>
</dbReference>
<protein>
    <submittedName>
        <fullName evidence="1">Uncharacterized protein</fullName>
    </submittedName>
</protein>
<feature type="non-terminal residue" evidence="1">
    <location>
        <position position="53"/>
    </location>
</feature>
<evidence type="ECO:0000313" key="1">
    <source>
        <dbReference type="EMBL" id="SFC70808.1"/>
    </source>
</evidence>
<dbReference type="STRING" id="1334022.SAMN04487907_107158"/>
<reference evidence="2" key="1">
    <citation type="submission" date="2016-10" db="EMBL/GenBank/DDBJ databases">
        <authorList>
            <person name="Varghese N."/>
            <person name="Submissions S."/>
        </authorList>
    </citation>
    <scope>NUCLEOTIDE SEQUENCE [LARGE SCALE GENOMIC DNA]</scope>
    <source>
        <strain evidence="2">DSM 24499</strain>
    </source>
</reference>
<name>A0A1I1LIJ6_9FLAO</name>
<gene>
    <name evidence="1" type="ORF">SAMN04487907_107158</name>
</gene>
<accession>A0A1I1LIJ6</accession>
<organism evidence="1 2">
    <name type="scientific">Zunongwangia mangrovi</name>
    <dbReference type="NCBI Taxonomy" id="1334022"/>
    <lineage>
        <taxon>Bacteria</taxon>
        <taxon>Pseudomonadati</taxon>
        <taxon>Bacteroidota</taxon>
        <taxon>Flavobacteriia</taxon>
        <taxon>Flavobacteriales</taxon>
        <taxon>Flavobacteriaceae</taxon>
        <taxon>Zunongwangia</taxon>
    </lineage>
</organism>
<sequence length="53" mass="5965">MKLYKIVTCFICVMIAGLVEVRAQGDQILDGIGETGLIARYVFDKDAKDWSRN</sequence>
<dbReference type="AlphaFoldDB" id="A0A1I1LIJ6"/>
<dbReference type="EMBL" id="FOKV01000007">
    <property type="protein sequence ID" value="SFC70808.1"/>
    <property type="molecule type" value="Genomic_DNA"/>
</dbReference>